<sequence length="66" mass="7976">MLILYTKLFGKPSTKSDSKNEQKNLTSNPSETELNTQHSEHLRQNQINEKNRQIQQDYHLERRCFW</sequence>
<evidence type="ECO:0000256" key="1">
    <source>
        <dbReference type="SAM" id="MobiDB-lite"/>
    </source>
</evidence>
<comment type="caution">
    <text evidence="2">The sequence shown here is derived from an EMBL/GenBank/DDBJ whole genome shotgun (WGS) entry which is preliminary data.</text>
</comment>
<proteinExistence type="predicted"/>
<evidence type="ECO:0000313" key="2">
    <source>
        <dbReference type="EMBL" id="MFB2836750.1"/>
    </source>
</evidence>
<gene>
    <name evidence="2" type="ORF">ACE1CA_19650</name>
</gene>
<protein>
    <submittedName>
        <fullName evidence="2">Uncharacterized protein</fullName>
    </submittedName>
</protein>
<accession>A0ABV4WNT9</accession>
<feature type="compositionally biased region" description="Polar residues" evidence="1">
    <location>
        <begin position="23"/>
        <end position="37"/>
    </location>
</feature>
<feature type="region of interest" description="Disordered" evidence="1">
    <location>
        <begin position="9"/>
        <end position="50"/>
    </location>
</feature>
<keyword evidence="3" id="KW-1185">Reference proteome</keyword>
<organism evidence="2 3">
    <name type="scientific">Floridaenema evergladense BLCC-F167</name>
    <dbReference type="NCBI Taxonomy" id="3153639"/>
    <lineage>
        <taxon>Bacteria</taxon>
        <taxon>Bacillati</taxon>
        <taxon>Cyanobacteriota</taxon>
        <taxon>Cyanophyceae</taxon>
        <taxon>Oscillatoriophycideae</taxon>
        <taxon>Aerosakkonematales</taxon>
        <taxon>Aerosakkonemataceae</taxon>
        <taxon>Floridanema</taxon>
        <taxon>Floridanema evergladense</taxon>
    </lineage>
</organism>
<name>A0ABV4WNT9_9CYAN</name>
<evidence type="ECO:0000313" key="3">
    <source>
        <dbReference type="Proteomes" id="UP001576780"/>
    </source>
</evidence>
<dbReference type="Proteomes" id="UP001576780">
    <property type="component" value="Unassembled WGS sequence"/>
</dbReference>
<reference evidence="2 3" key="1">
    <citation type="submission" date="2024-09" db="EMBL/GenBank/DDBJ databases">
        <title>Floridaenema gen nov. (Aerosakkonemataceae, Aerosakkonematales ord. nov., Cyanobacteria) from benthic tropical and subtropical fresh waters, with the description of four new species.</title>
        <authorList>
            <person name="Moretto J.A."/>
            <person name="Berthold D.E."/>
            <person name="Lefler F.W."/>
            <person name="Huang I.-S."/>
            <person name="Laughinghouse H. IV."/>
        </authorList>
    </citation>
    <scope>NUCLEOTIDE SEQUENCE [LARGE SCALE GENOMIC DNA]</scope>
    <source>
        <strain evidence="2 3">BLCC-F167</strain>
    </source>
</reference>
<dbReference type="EMBL" id="JBHFNT010000173">
    <property type="protein sequence ID" value="MFB2836750.1"/>
    <property type="molecule type" value="Genomic_DNA"/>
</dbReference>